<evidence type="ECO:0000313" key="10">
    <source>
        <dbReference type="Proteomes" id="UP000789508"/>
    </source>
</evidence>
<evidence type="ECO:0000256" key="1">
    <source>
        <dbReference type="ARBA" id="ARBA00005272"/>
    </source>
</evidence>
<evidence type="ECO:0000256" key="4">
    <source>
        <dbReference type="ARBA" id="ARBA00023002"/>
    </source>
</evidence>
<dbReference type="Pfam" id="PF22366">
    <property type="entry name" value="NDH2_C"/>
    <property type="match status" value="1"/>
</dbReference>
<evidence type="ECO:0000256" key="3">
    <source>
        <dbReference type="ARBA" id="ARBA00022827"/>
    </source>
</evidence>
<keyword evidence="3" id="KW-0274">FAD</keyword>
<feature type="domain" description="External alternative NADH-ubiquinone oxidoreductase-like C-terminal" evidence="8">
    <location>
        <begin position="778"/>
        <end position="843"/>
    </location>
</feature>
<keyword evidence="5" id="KW-0520">NAD</keyword>
<keyword evidence="4" id="KW-0560">Oxidoreductase</keyword>
<evidence type="ECO:0000259" key="8">
    <source>
        <dbReference type="Pfam" id="PF22366"/>
    </source>
</evidence>
<name>A0A9N9GHR1_9GLOM</name>
<protein>
    <submittedName>
        <fullName evidence="9">8266_t:CDS:1</fullName>
    </submittedName>
</protein>
<dbReference type="Pfam" id="PF07992">
    <property type="entry name" value="Pyr_redox_2"/>
    <property type="match status" value="1"/>
</dbReference>
<dbReference type="PRINTS" id="PR00368">
    <property type="entry name" value="FADPNR"/>
</dbReference>
<reference evidence="9" key="1">
    <citation type="submission" date="2021-06" db="EMBL/GenBank/DDBJ databases">
        <authorList>
            <person name="Kallberg Y."/>
            <person name="Tangrot J."/>
            <person name="Rosling A."/>
        </authorList>
    </citation>
    <scope>NUCLEOTIDE SEQUENCE</scope>
    <source>
        <strain evidence="9">FL130A</strain>
    </source>
</reference>
<organism evidence="9 10">
    <name type="scientific">Ambispora leptoticha</name>
    <dbReference type="NCBI Taxonomy" id="144679"/>
    <lineage>
        <taxon>Eukaryota</taxon>
        <taxon>Fungi</taxon>
        <taxon>Fungi incertae sedis</taxon>
        <taxon>Mucoromycota</taxon>
        <taxon>Glomeromycotina</taxon>
        <taxon>Glomeromycetes</taxon>
        <taxon>Archaeosporales</taxon>
        <taxon>Ambisporaceae</taxon>
        <taxon>Ambispora</taxon>
    </lineage>
</organism>
<dbReference type="Gene3D" id="3.40.50.1110">
    <property type="entry name" value="SGNH hydrolase"/>
    <property type="match status" value="1"/>
</dbReference>
<dbReference type="AlphaFoldDB" id="A0A9N9GHR1"/>
<feature type="region of interest" description="Disordered" evidence="6">
    <location>
        <begin position="305"/>
        <end position="334"/>
    </location>
</feature>
<evidence type="ECO:0000256" key="6">
    <source>
        <dbReference type="SAM" id="MobiDB-lite"/>
    </source>
</evidence>
<keyword evidence="2" id="KW-0285">Flavoprotein</keyword>
<dbReference type="InterPro" id="IPR036188">
    <property type="entry name" value="FAD/NAD-bd_sf"/>
</dbReference>
<evidence type="ECO:0000256" key="5">
    <source>
        <dbReference type="ARBA" id="ARBA00023027"/>
    </source>
</evidence>
<accession>A0A9N9GHR1</accession>
<dbReference type="Proteomes" id="UP000789508">
    <property type="component" value="Unassembled WGS sequence"/>
</dbReference>
<dbReference type="GO" id="GO:0003954">
    <property type="term" value="F:NADH dehydrogenase activity"/>
    <property type="evidence" value="ECO:0007669"/>
    <property type="project" value="InterPro"/>
</dbReference>
<dbReference type="SUPFAM" id="SSF52266">
    <property type="entry name" value="SGNH hydrolase"/>
    <property type="match status" value="1"/>
</dbReference>
<dbReference type="PANTHER" id="PTHR43706">
    <property type="entry name" value="NADH DEHYDROGENASE"/>
    <property type="match status" value="1"/>
</dbReference>
<dbReference type="PANTHER" id="PTHR43706:SF17">
    <property type="entry name" value="NADH DEHYDROGENASE (EUROFUNG)"/>
    <property type="match status" value="1"/>
</dbReference>
<evidence type="ECO:0000256" key="2">
    <source>
        <dbReference type="ARBA" id="ARBA00022630"/>
    </source>
</evidence>
<dbReference type="EMBL" id="CAJVPS010004872">
    <property type="protein sequence ID" value="CAG8609016.1"/>
    <property type="molecule type" value="Genomic_DNA"/>
</dbReference>
<proteinExistence type="inferred from homology"/>
<dbReference type="InterPro" id="IPR054585">
    <property type="entry name" value="NDH2-like_C"/>
</dbReference>
<evidence type="ECO:0000259" key="7">
    <source>
        <dbReference type="Pfam" id="PF07992"/>
    </source>
</evidence>
<evidence type="ECO:0000313" key="9">
    <source>
        <dbReference type="EMBL" id="CAG8609016.1"/>
    </source>
</evidence>
<dbReference type="Gene3D" id="3.50.50.100">
    <property type="match status" value="2"/>
</dbReference>
<dbReference type="InterPro" id="IPR045024">
    <property type="entry name" value="NDH-2"/>
</dbReference>
<dbReference type="InterPro" id="IPR036514">
    <property type="entry name" value="SGNH_hydro_sf"/>
</dbReference>
<feature type="non-terminal residue" evidence="9">
    <location>
        <position position="847"/>
    </location>
</feature>
<sequence>NGNVYKLTNGSWPPSFNYQGRFSNGIVWPDYLSNSLKIPLFDYSYASATSDATLVQVPGIAQQVQTFVSSKDVNADFSYSITTIWDNGNDYAYSNYTVDPKEVVSRLARTWETLYKSGIRKFLIPSLPNISEFPVNRDPPYTAISTRASPVDCIEHNNALDDAIGQFKNAHHDVKVYEFDVAQFFDFFKQNLAAMQNYCFLESINSYHLVTINPSTTMHFSILTLLLLFSILTSHSSGVPSDIAQKMSISEMAQQTQSSNTSKEVSIQPTNTIFSSSYIIESIHISTNSPQYKITSTISINSHTSSITTSSKTKSRKNHDNTGNQFPTMAPSPSPDFINSFGKSAIWGTGEGFTLGLIFGAVIGAVLVARRILTSTKDTLRVLNNHNHDNSKYNQTIAFNSHQHQREQCSVISDLSTSQTMTKSRAISRIYNDQFSRPALPTPLFSTRGVASLGKTQGTLVILGSGWAGFKLLKEINTADYNVVVISPRNYFVFTPLLPGTSVGTLEFRCITEPVRKFEPKVEFYQAYADTIGKTKAFCEFASITSNTSLYCLLQDLDNQIVNCTSNLEKKRDKFSIPYDTLVIAVGANSNTFGIPGVGEHALFLKDVSDARKIRQRVIECFEHASQPGVSEETKLGLLHFAVVGGGPTGVEFSAELRVLKVTADHLVIREEGEVPYGMIVWATGLTDNPLTRSLGDRIMKDNSAKRLLTDDKLRVLEKNTGKPITNVYAIGDCATIQNNDLPPTAQVANQKARYLRKALHDLASNPQHVPKPFKFRYLGVMAYIGKKEALVDLTQAVSPQAKESGVLAWFLWRSVYLSYTISIRNKLLIPMYWFLTLVFGRDISRF</sequence>
<dbReference type="SUPFAM" id="SSF51905">
    <property type="entry name" value="FAD/NAD(P)-binding domain"/>
    <property type="match status" value="2"/>
</dbReference>
<comment type="similarity">
    <text evidence="1">Belongs to the NADH dehydrogenase family.</text>
</comment>
<dbReference type="GO" id="GO:0016788">
    <property type="term" value="F:hydrolase activity, acting on ester bonds"/>
    <property type="evidence" value="ECO:0007669"/>
    <property type="project" value="InterPro"/>
</dbReference>
<dbReference type="OrthoDB" id="3244603at2759"/>
<dbReference type="Pfam" id="PF00657">
    <property type="entry name" value="Lipase_GDSL"/>
    <property type="match status" value="1"/>
</dbReference>
<keyword evidence="10" id="KW-1185">Reference proteome</keyword>
<comment type="caution">
    <text evidence="9">The sequence shown here is derived from an EMBL/GenBank/DDBJ whole genome shotgun (WGS) entry which is preliminary data.</text>
</comment>
<feature type="domain" description="FAD/NAD(P)-binding" evidence="7">
    <location>
        <begin position="460"/>
        <end position="662"/>
    </location>
</feature>
<gene>
    <name evidence="9" type="ORF">ALEPTO_LOCUS8479</name>
</gene>
<dbReference type="GO" id="GO:0005739">
    <property type="term" value="C:mitochondrion"/>
    <property type="evidence" value="ECO:0007669"/>
    <property type="project" value="UniProtKB-ARBA"/>
</dbReference>
<dbReference type="InterPro" id="IPR023753">
    <property type="entry name" value="FAD/NAD-binding_dom"/>
</dbReference>
<dbReference type="InterPro" id="IPR001087">
    <property type="entry name" value="GDSL"/>
</dbReference>